<protein>
    <submittedName>
        <fullName evidence="4">NAD(P)-dependent dehydrogenase, short-chain alcohol dehydrogenase family</fullName>
    </submittedName>
</protein>
<dbReference type="PRINTS" id="PR00081">
    <property type="entry name" value="GDHRDH"/>
</dbReference>
<dbReference type="SUPFAM" id="SSF51735">
    <property type="entry name" value="NAD(P)-binding Rossmann-fold domains"/>
    <property type="match status" value="1"/>
</dbReference>
<name>A0A1M6UDL5_9ACTN</name>
<accession>A0A1M6UDL5</accession>
<reference evidence="4 5" key="1">
    <citation type="submission" date="2016-11" db="EMBL/GenBank/DDBJ databases">
        <authorList>
            <person name="Jaros S."/>
            <person name="Januszkiewicz K."/>
            <person name="Wedrychowicz H."/>
        </authorList>
    </citation>
    <scope>NUCLEOTIDE SEQUENCE [LARGE SCALE GENOMIC DNA]</scope>
    <source>
        <strain evidence="4 5">CGMCC 4.5723</strain>
    </source>
</reference>
<gene>
    <name evidence="4" type="ORF">SAMN05421803_12741</name>
</gene>
<sequence>MTDGRHTGTTAVVTGAAQGIGEATAARLAAEGASVVLTDLSPGVEGAAERIRARGGRALALRADVADEASWTRVVEEARAAFGPVGVLVSNAYTFEQAPAHETSLASWERQLSVNLTGAFLGVRACLEDLSAQGGSVVVTSSVHAWFGLPGRPAYATTKGGLTALTRQLAVEYGPRVRVNCVLPGPVLTAAWEGVGEEDRRASVEQTAAGRFGDPGEVASVISFLASAEASYVTGASLPVDGGWSIYKASS</sequence>
<dbReference type="AlphaFoldDB" id="A0A1M6UDL5"/>
<dbReference type="FunFam" id="3.40.50.720:FF:000084">
    <property type="entry name" value="Short-chain dehydrogenase reductase"/>
    <property type="match status" value="1"/>
</dbReference>
<dbReference type="RefSeq" id="WP_073383663.1">
    <property type="nucleotide sequence ID" value="NZ_FQZK01000027.1"/>
</dbReference>
<evidence type="ECO:0000256" key="2">
    <source>
        <dbReference type="ARBA" id="ARBA00023002"/>
    </source>
</evidence>
<dbReference type="Gene3D" id="3.40.50.720">
    <property type="entry name" value="NAD(P)-binding Rossmann-like Domain"/>
    <property type="match status" value="1"/>
</dbReference>
<comment type="similarity">
    <text evidence="1">Belongs to the short-chain dehydrogenases/reductases (SDR) family.</text>
</comment>
<dbReference type="PANTHER" id="PTHR24321:SF14">
    <property type="entry name" value="SHORT-CHAIN TYPE DEHYDROGENASE_REDUCTASE BLR2146-RELATED"/>
    <property type="match status" value="1"/>
</dbReference>
<dbReference type="OrthoDB" id="3542748at2"/>
<dbReference type="EMBL" id="FQZK01000027">
    <property type="protein sequence ID" value="SHK67148.1"/>
    <property type="molecule type" value="Genomic_DNA"/>
</dbReference>
<dbReference type="InterPro" id="IPR020904">
    <property type="entry name" value="Sc_DH/Rdtase_CS"/>
</dbReference>
<evidence type="ECO:0000313" key="4">
    <source>
        <dbReference type="EMBL" id="SHK67148.1"/>
    </source>
</evidence>
<dbReference type="PRINTS" id="PR00080">
    <property type="entry name" value="SDRFAMILY"/>
</dbReference>
<keyword evidence="5" id="KW-1185">Reference proteome</keyword>
<dbReference type="Pfam" id="PF13561">
    <property type="entry name" value="adh_short_C2"/>
    <property type="match status" value="1"/>
</dbReference>
<dbReference type="PROSITE" id="PS00061">
    <property type="entry name" value="ADH_SHORT"/>
    <property type="match status" value="1"/>
</dbReference>
<dbReference type="InterPro" id="IPR057326">
    <property type="entry name" value="KR_dom"/>
</dbReference>
<dbReference type="SMART" id="SM00822">
    <property type="entry name" value="PKS_KR"/>
    <property type="match status" value="1"/>
</dbReference>
<dbReference type="InterPro" id="IPR002347">
    <property type="entry name" value="SDR_fam"/>
</dbReference>
<evidence type="ECO:0000259" key="3">
    <source>
        <dbReference type="SMART" id="SM00822"/>
    </source>
</evidence>
<dbReference type="CDD" id="cd05233">
    <property type="entry name" value="SDR_c"/>
    <property type="match status" value="1"/>
</dbReference>
<evidence type="ECO:0000313" key="5">
    <source>
        <dbReference type="Proteomes" id="UP000184452"/>
    </source>
</evidence>
<dbReference type="PANTHER" id="PTHR24321">
    <property type="entry name" value="DEHYDROGENASES, SHORT CHAIN"/>
    <property type="match status" value="1"/>
</dbReference>
<organism evidence="4 5">
    <name type="scientific">Nocardiopsis flavescens</name>
    <dbReference type="NCBI Taxonomy" id="758803"/>
    <lineage>
        <taxon>Bacteria</taxon>
        <taxon>Bacillati</taxon>
        <taxon>Actinomycetota</taxon>
        <taxon>Actinomycetes</taxon>
        <taxon>Streptosporangiales</taxon>
        <taxon>Nocardiopsidaceae</taxon>
        <taxon>Nocardiopsis</taxon>
    </lineage>
</organism>
<dbReference type="InterPro" id="IPR036291">
    <property type="entry name" value="NAD(P)-bd_dom_sf"/>
</dbReference>
<feature type="domain" description="Ketoreductase" evidence="3">
    <location>
        <begin position="9"/>
        <end position="198"/>
    </location>
</feature>
<dbReference type="Proteomes" id="UP000184452">
    <property type="component" value="Unassembled WGS sequence"/>
</dbReference>
<keyword evidence="2" id="KW-0560">Oxidoreductase</keyword>
<proteinExistence type="inferred from homology"/>
<dbReference type="STRING" id="758803.SAMN05421803_12741"/>
<evidence type="ECO:0000256" key="1">
    <source>
        <dbReference type="ARBA" id="ARBA00006484"/>
    </source>
</evidence>
<dbReference type="GO" id="GO:0016491">
    <property type="term" value="F:oxidoreductase activity"/>
    <property type="evidence" value="ECO:0007669"/>
    <property type="project" value="UniProtKB-KW"/>
</dbReference>